<dbReference type="SUPFAM" id="SSF52972">
    <property type="entry name" value="ITPase-like"/>
    <property type="match status" value="1"/>
</dbReference>
<dbReference type="NCBIfam" id="TIGR00172">
    <property type="entry name" value="maf"/>
    <property type="match status" value="1"/>
</dbReference>
<evidence type="ECO:0000256" key="2">
    <source>
        <dbReference type="ARBA" id="ARBA00022801"/>
    </source>
</evidence>
<dbReference type="CDD" id="cd00555">
    <property type="entry name" value="Maf"/>
    <property type="match status" value="1"/>
</dbReference>
<dbReference type="PANTHER" id="PTHR43213">
    <property type="entry name" value="BIFUNCTIONAL DTTP/UTP PYROPHOSPHATASE/METHYLTRANSFERASE PROTEIN-RELATED"/>
    <property type="match status" value="1"/>
</dbReference>
<accession>A0A7J7II55</accession>
<dbReference type="AlphaFoldDB" id="A0A7J7II55"/>
<comment type="caution">
    <text evidence="3">The sequence shown here is derived from an EMBL/GenBank/DDBJ whole genome shotgun (WGS) entry which is preliminary data.</text>
</comment>
<dbReference type="Pfam" id="PF02545">
    <property type="entry name" value="Maf"/>
    <property type="match status" value="1"/>
</dbReference>
<name>A0A7J7II55_9RHOD</name>
<evidence type="ECO:0000313" key="4">
    <source>
        <dbReference type="Proteomes" id="UP000530660"/>
    </source>
</evidence>
<proteinExistence type="inferred from homology"/>
<protein>
    <recommendedName>
        <fullName evidence="5">Maf-like protein</fullName>
    </recommendedName>
</protein>
<dbReference type="HAMAP" id="MF_00528">
    <property type="entry name" value="Maf"/>
    <property type="match status" value="1"/>
</dbReference>
<evidence type="ECO:0000256" key="1">
    <source>
        <dbReference type="ARBA" id="ARBA00001968"/>
    </source>
</evidence>
<keyword evidence="4" id="KW-1185">Reference proteome</keyword>
<comment type="cofactor">
    <cofactor evidence="1">
        <name>a divalent metal cation</name>
        <dbReference type="ChEBI" id="CHEBI:60240"/>
    </cofactor>
</comment>
<dbReference type="Proteomes" id="UP000530660">
    <property type="component" value="Unassembled WGS sequence"/>
</dbReference>
<sequence>MGLDPVVVPSGFDEESVEKQRFPTAADYACENSRCKAFEVWRRFSPENSLKIDDQQLRPDFIVGSDTIVVLDGRILEKPRDEGDAFEMLQLLSGRRHRVITAVTIVRAQSRESRTFHVETDVELAQLTPEEIWAYIRTGEPMDKAGAYGVQGYGGALVKRIEGDFFCVMGFPMHAFAEVLSDMVD</sequence>
<dbReference type="PIRSF" id="PIRSF006305">
    <property type="entry name" value="Maf"/>
    <property type="match status" value="1"/>
</dbReference>
<organism evidence="3 4">
    <name type="scientific">Cyanidiococcus yangmingshanensis</name>
    <dbReference type="NCBI Taxonomy" id="2690220"/>
    <lineage>
        <taxon>Eukaryota</taxon>
        <taxon>Rhodophyta</taxon>
        <taxon>Bangiophyceae</taxon>
        <taxon>Cyanidiales</taxon>
        <taxon>Cyanidiaceae</taxon>
        <taxon>Cyanidiococcus</taxon>
    </lineage>
</organism>
<dbReference type="OrthoDB" id="10267058at2759"/>
<reference evidence="3 4" key="1">
    <citation type="journal article" date="2020" name="J. Phycol.">
        <title>Comparative genome analysis reveals Cyanidiococcus gen. nov., a new extremophilic red algal genus sister to Cyanidioschyzon (Cyanidioschyzonaceae, Rhodophyta).</title>
        <authorList>
            <person name="Liu S.-L."/>
            <person name="Chiang Y.-R."/>
            <person name="Yoon H.S."/>
            <person name="Fu H.-Y."/>
        </authorList>
    </citation>
    <scope>NUCLEOTIDE SEQUENCE [LARGE SCALE GENOMIC DNA]</scope>
    <source>
        <strain evidence="3 4">THAL066</strain>
    </source>
</reference>
<evidence type="ECO:0008006" key="5">
    <source>
        <dbReference type="Google" id="ProtNLM"/>
    </source>
</evidence>
<dbReference type="PANTHER" id="PTHR43213:SF5">
    <property type="entry name" value="BIFUNCTIONAL DTTP_UTP PYROPHOSPHATASE_METHYLTRANSFERASE PROTEIN-RELATED"/>
    <property type="match status" value="1"/>
</dbReference>
<dbReference type="InterPro" id="IPR003697">
    <property type="entry name" value="Maf-like"/>
</dbReference>
<gene>
    <name evidence="3" type="ORF">F1559_001936</name>
</gene>
<evidence type="ECO:0000313" key="3">
    <source>
        <dbReference type="EMBL" id="KAF6002698.1"/>
    </source>
</evidence>
<dbReference type="Gene3D" id="3.90.950.10">
    <property type="match status" value="1"/>
</dbReference>
<dbReference type="GO" id="GO:0047429">
    <property type="term" value="F:nucleoside triphosphate diphosphatase activity"/>
    <property type="evidence" value="ECO:0007669"/>
    <property type="project" value="InterPro"/>
</dbReference>
<dbReference type="EMBL" id="VWRR01000009">
    <property type="protein sequence ID" value="KAF6002698.1"/>
    <property type="molecule type" value="Genomic_DNA"/>
</dbReference>
<dbReference type="InterPro" id="IPR029001">
    <property type="entry name" value="ITPase-like_fam"/>
</dbReference>
<keyword evidence="2" id="KW-0378">Hydrolase</keyword>